<sequence>MKKLIALMTLALALNVSATNVDDLFAGGEREFEFDRFADNSILLAIDEEAEMACSNGVCTLHAVTNNYGGFEVAFNVGEGNSNSNGGGTNIYTGNGGYNTNGDSEHWGFTVKYRRGACTQRIKVPKSVYYAINRYMFGLMTEEGGTRRGFTPADEAMIMFYTTIMSRANGCTMQ</sequence>
<dbReference type="EMBL" id="MAAO01000002">
    <property type="protein sequence ID" value="OUR99948.1"/>
    <property type="molecule type" value="Genomic_DNA"/>
</dbReference>
<dbReference type="AlphaFoldDB" id="A0A1Y5FCY3"/>
<evidence type="ECO:0000313" key="3">
    <source>
        <dbReference type="Proteomes" id="UP000196531"/>
    </source>
</evidence>
<dbReference type="Proteomes" id="UP000196531">
    <property type="component" value="Unassembled WGS sequence"/>
</dbReference>
<evidence type="ECO:0000256" key="1">
    <source>
        <dbReference type="SAM" id="SignalP"/>
    </source>
</evidence>
<evidence type="ECO:0008006" key="4">
    <source>
        <dbReference type="Google" id="ProtNLM"/>
    </source>
</evidence>
<organism evidence="2 3">
    <name type="scientific">Halobacteriovorax marinus</name>
    <dbReference type="NCBI Taxonomy" id="97084"/>
    <lineage>
        <taxon>Bacteria</taxon>
        <taxon>Pseudomonadati</taxon>
        <taxon>Bdellovibrionota</taxon>
        <taxon>Bacteriovoracia</taxon>
        <taxon>Bacteriovoracales</taxon>
        <taxon>Halobacteriovoraceae</taxon>
        <taxon>Halobacteriovorax</taxon>
    </lineage>
</organism>
<evidence type="ECO:0000313" key="2">
    <source>
        <dbReference type="EMBL" id="OUR99948.1"/>
    </source>
</evidence>
<feature type="chain" id="PRO_5012938280" description="Secreted protein" evidence="1">
    <location>
        <begin position="19"/>
        <end position="174"/>
    </location>
</feature>
<keyword evidence="1" id="KW-0732">Signal</keyword>
<gene>
    <name evidence="2" type="ORF">A9Q84_02650</name>
</gene>
<reference evidence="3" key="1">
    <citation type="journal article" date="2017" name="Proc. Natl. Acad. Sci. U.S.A.">
        <title>Simulation of Deepwater Horizon oil plume reveals substrate specialization within a complex community of hydrocarbon-degraders.</title>
        <authorList>
            <person name="Hu P."/>
            <person name="Dubinsky E.A."/>
            <person name="Probst A.J."/>
            <person name="Wang J."/>
            <person name="Sieber C.M.K."/>
            <person name="Tom L.M."/>
            <person name="Gardinali P."/>
            <person name="Banfield J.F."/>
            <person name="Atlas R.M."/>
            <person name="Andersen G.L."/>
        </authorList>
    </citation>
    <scope>NUCLEOTIDE SEQUENCE [LARGE SCALE GENOMIC DNA]</scope>
</reference>
<accession>A0A1Y5FCY3</accession>
<protein>
    <recommendedName>
        <fullName evidence="4">Secreted protein</fullName>
    </recommendedName>
</protein>
<comment type="caution">
    <text evidence="2">The sequence shown here is derived from an EMBL/GenBank/DDBJ whole genome shotgun (WGS) entry which is preliminary data.</text>
</comment>
<name>A0A1Y5FCY3_9BACT</name>
<proteinExistence type="predicted"/>
<feature type="signal peptide" evidence="1">
    <location>
        <begin position="1"/>
        <end position="18"/>
    </location>
</feature>